<dbReference type="AlphaFoldDB" id="A0A8S0SE45"/>
<dbReference type="Gramene" id="OE9A054666T1">
    <property type="protein sequence ID" value="OE9A054666C1"/>
    <property type="gene ID" value="OE9A054666"/>
</dbReference>
<dbReference type="EMBL" id="CACTIH010004865">
    <property type="protein sequence ID" value="CAA2991169.1"/>
    <property type="molecule type" value="Genomic_DNA"/>
</dbReference>
<reference evidence="1 2" key="1">
    <citation type="submission" date="2019-12" db="EMBL/GenBank/DDBJ databases">
        <authorList>
            <person name="Alioto T."/>
            <person name="Alioto T."/>
            <person name="Gomez Garrido J."/>
        </authorList>
    </citation>
    <scope>NUCLEOTIDE SEQUENCE [LARGE SCALE GENOMIC DNA]</scope>
</reference>
<evidence type="ECO:0000313" key="1">
    <source>
        <dbReference type="EMBL" id="CAA2991169.1"/>
    </source>
</evidence>
<proteinExistence type="predicted"/>
<comment type="caution">
    <text evidence="1">The sequence shown here is derived from an EMBL/GenBank/DDBJ whole genome shotgun (WGS) entry which is preliminary data.</text>
</comment>
<sequence length="110" mass="12131">MCVGVTSPPAPKTFFRAPRRLGCPQPRAHNFDAYISQDLFDVRGTSFADPLLKQSICLICTHRMDERSRAWFAWGWATVGVGWNLSLIHVPQESALGVFGVGPIPAFSAQ</sequence>
<name>A0A8S0SE45_OLEEU</name>
<dbReference type="Proteomes" id="UP000594638">
    <property type="component" value="Unassembled WGS sequence"/>
</dbReference>
<accession>A0A8S0SE45</accession>
<protein>
    <submittedName>
        <fullName evidence="1">Uncharacterized protein</fullName>
    </submittedName>
</protein>
<keyword evidence="2" id="KW-1185">Reference proteome</keyword>
<evidence type="ECO:0000313" key="2">
    <source>
        <dbReference type="Proteomes" id="UP000594638"/>
    </source>
</evidence>
<organism evidence="1 2">
    <name type="scientific">Olea europaea subsp. europaea</name>
    <dbReference type="NCBI Taxonomy" id="158383"/>
    <lineage>
        <taxon>Eukaryota</taxon>
        <taxon>Viridiplantae</taxon>
        <taxon>Streptophyta</taxon>
        <taxon>Embryophyta</taxon>
        <taxon>Tracheophyta</taxon>
        <taxon>Spermatophyta</taxon>
        <taxon>Magnoliopsida</taxon>
        <taxon>eudicotyledons</taxon>
        <taxon>Gunneridae</taxon>
        <taxon>Pentapetalae</taxon>
        <taxon>asterids</taxon>
        <taxon>lamiids</taxon>
        <taxon>Lamiales</taxon>
        <taxon>Oleaceae</taxon>
        <taxon>Oleeae</taxon>
        <taxon>Olea</taxon>
    </lineage>
</organism>
<gene>
    <name evidence="1" type="ORF">OLEA9_A054666</name>
</gene>